<feature type="binding site" description="covalent" evidence="7">
    <location>
        <position position="664"/>
    </location>
    <ligand>
        <name>heme c</name>
        <dbReference type="ChEBI" id="CHEBI:61717"/>
    </ligand>
</feature>
<protein>
    <submittedName>
        <fullName evidence="12">Carbohydrate-binding protein</fullName>
    </submittedName>
</protein>
<feature type="domain" description="Cytochrome c" evidence="10">
    <location>
        <begin position="601"/>
        <end position="686"/>
    </location>
</feature>
<dbReference type="Pfam" id="PF07995">
    <property type="entry name" value="GSDH"/>
    <property type="match status" value="1"/>
</dbReference>
<evidence type="ECO:0000259" key="10">
    <source>
        <dbReference type="PROSITE" id="PS51007"/>
    </source>
</evidence>
<keyword evidence="5" id="KW-0249">Electron transport</keyword>
<evidence type="ECO:0000256" key="3">
    <source>
        <dbReference type="ARBA" id="ARBA00022723"/>
    </source>
</evidence>
<organism evidence="12 13">
    <name type="scientific">Adhaeribacter rhizoryzae</name>
    <dbReference type="NCBI Taxonomy" id="2607907"/>
    <lineage>
        <taxon>Bacteria</taxon>
        <taxon>Pseudomonadati</taxon>
        <taxon>Bacteroidota</taxon>
        <taxon>Cytophagia</taxon>
        <taxon>Cytophagales</taxon>
        <taxon>Hymenobacteraceae</taxon>
        <taxon>Adhaeribacter</taxon>
    </lineage>
</organism>
<reference evidence="12 13" key="1">
    <citation type="submission" date="2019-09" db="EMBL/GenBank/DDBJ databases">
        <title>Genome sequence and assembly of Adhaeribacter sp.</title>
        <authorList>
            <person name="Chhetri G."/>
        </authorList>
    </citation>
    <scope>NUCLEOTIDE SEQUENCE [LARGE SCALE GENOMIC DNA]</scope>
    <source>
        <strain evidence="12 13">DK36</strain>
    </source>
</reference>
<dbReference type="GO" id="GO:0020037">
    <property type="term" value="F:heme binding"/>
    <property type="evidence" value="ECO:0007669"/>
    <property type="project" value="InterPro"/>
</dbReference>
<dbReference type="Gene3D" id="2.60.40.10">
    <property type="entry name" value="Immunoglobulins"/>
    <property type="match status" value="1"/>
</dbReference>
<dbReference type="Gene3D" id="1.10.760.10">
    <property type="entry name" value="Cytochrome c-like domain"/>
    <property type="match status" value="1"/>
</dbReference>
<evidence type="ECO:0000313" key="12">
    <source>
        <dbReference type="EMBL" id="KAA5549626.1"/>
    </source>
</evidence>
<dbReference type="InterPro" id="IPR036909">
    <property type="entry name" value="Cyt_c-like_dom_sf"/>
</dbReference>
<evidence type="ECO:0000256" key="7">
    <source>
        <dbReference type="PIRSR" id="PIRSR602324-1"/>
    </source>
</evidence>
<dbReference type="InterPro" id="IPR008979">
    <property type="entry name" value="Galactose-bd-like_sf"/>
</dbReference>
<dbReference type="GO" id="GO:0005506">
    <property type="term" value="F:iron ion binding"/>
    <property type="evidence" value="ECO:0007669"/>
    <property type="project" value="InterPro"/>
</dbReference>
<dbReference type="SUPFAM" id="SSF49299">
    <property type="entry name" value="PKD domain"/>
    <property type="match status" value="1"/>
</dbReference>
<feature type="region of interest" description="Disordered" evidence="8">
    <location>
        <begin position="163"/>
        <end position="192"/>
    </location>
</feature>
<feature type="compositionally biased region" description="Basic and acidic residues" evidence="8">
    <location>
        <begin position="296"/>
        <end position="309"/>
    </location>
</feature>
<dbReference type="SMART" id="SM00089">
    <property type="entry name" value="PKD"/>
    <property type="match status" value="1"/>
</dbReference>
<dbReference type="PROSITE" id="PS51175">
    <property type="entry name" value="CBM6"/>
    <property type="match status" value="1"/>
</dbReference>
<evidence type="ECO:0000256" key="2">
    <source>
        <dbReference type="ARBA" id="ARBA00022617"/>
    </source>
</evidence>
<evidence type="ECO:0000256" key="8">
    <source>
        <dbReference type="SAM" id="MobiDB-lite"/>
    </source>
</evidence>
<dbReference type="GO" id="GO:0030246">
    <property type="term" value="F:carbohydrate binding"/>
    <property type="evidence" value="ECO:0007669"/>
    <property type="project" value="InterPro"/>
</dbReference>
<dbReference type="PANTHER" id="PTHR19328">
    <property type="entry name" value="HEDGEHOG-INTERACTING PROTEIN"/>
    <property type="match status" value="1"/>
</dbReference>
<dbReference type="InterPro" id="IPR009056">
    <property type="entry name" value="Cyt_c-like_dom"/>
</dbReference>
<dbReference type="AlphaFoldDB" id="A0A5M6DTM9"/>
<dbReference type="PROSITE" id="PS51007">
    <property type="entry name" value="CYTC"/>
    <property type="match status" value="1"/>
</dbReference>
<keyword evidence="6 7" id="KW-0408">Iron</keyword>
<accession>A0A5M6DTM9</accession>
<evidence type="ECO:0000256" key="4">
    <source>
        <dbReference type="ARBA" id="ARBA00022729"/>
    </source>
</evidence>
<keyword evidence="1" id="KW-0813">Transport</keyword>
<gene>
    <name evidence="12" type="ORF">F0145_00820</name>
</gene>
<dbReference type="EMBL" id="VWSF01000001">
    <property type="protein sequence ID" value="KAA5549626.1"/>
    <property type="molecule type" value="Genomic_DNA"/>
</dbReference>
<dbReference type="InterPro" id="IPR035986">
    <property type="entry name" value="PKD_dom_sf"/>
</dbReference>
<dbReference type="SUPFAM" id="SSF49785">
    <property type="entry name" value="Galactose-binding domain-like"/>
    <property type="match status" value="1"/>
</dbReference>
<dbReference type="SMART" id="SM00606">
    <property type="entry name" value="CBD_IV"/>
    <property type="match status" value="1"/>
</dbReference>
<dbReference type="PANTHER" id="PTHR19328:SF75">
    <property type="entry name" value="ALDOSE SUGAR DEHYDROGENASE YLII"/>
    <property type="match status" value="1"/>
</dbReference>
<comment type="caution">
    <text evidence="12">The sequence shown here is derived from an EMBL/GenBank/DDBJ whole genome shotgun (WGS) entry which is preliminary data.</text>
</comment>
<feature type="compositionally biased region" description="Polar residues" evidence="8">
    <location>
        <begin position="180"/>
        <end position="190"/>
    </location>
</feature>
<evidence type="ECO:0000259" key="9">
    <source>
        <dbReference type="PROSITE" id="PS50093"/>
    </source>
</evidence>
<keyword evidence="3 7" id="KW-0479">Metal-binding</keyword>
<evidence type="ECO:0000256" key="6">
    <source>
        <dbReference type="ARBA" id="ARBA00023004"/>
    </source>
</evidence>
<dbReference type="InterPro" id="IPR006584">
    <property type="entry name" value="Cellulose-bd_IV"/>
</dbReference>
<comment type="PTM">
    <text evidence="7">Binds 1 heme c group covalently per subunit.</text>
</comment>
<name>A0A5M6DTM9_9BACT</name>
<evidence type="ECO:0000256" key="1">
    <source>
        <dbReference type="ARBA" id="ARBA00022448"/>
    </source>
</evidence>
<dbReference type="InterPro" id="IPR000601">
    <property type="entry name" value="PKD_dom"/>
</dbReference>
<feature type="binding site" description="covalent" evidence="7">
    <location>
        <position position="619"/>
    </location>
    <ligand>
        <name>heme c</name>
        <dbReference type="ChEBI" id="CHEBI:61717"/>
    </ligand>
</feature>
<dbReference type="InterPro" id="IPR013783">
    <property type="entry name" value="Ig-like_fold"/>
</dbReference>
<dbReference type="InterPro" id="IPR011041">
    <property type="entry name" value="Quinoprot_gluc/sorb_DH_b-prop"/>
</dbReference>
<keyword evidence="4" id="KW-0732">Signal</keyword>
<proteinExistence type="predicted"/>
<feature type="compositionally biased region" description="Basic and acidic residues" evidence="8">
    <location>
        <begin position="164"/>
        <end position="179"/>
    </location>
</feature>
<dbReference type="InterPro" id="IPR005084">
    <property type="entry name" value="CBM6"/>
</dbReference>
<dbReference type="InterPro" id="IPR002324">
    <property type="entry name" value="Cyt_c_ID"/>
</dbReference>
<dbReference type="Pfam" id="PF18911">
    <property type="entry name" value="PKD_4"/>
    <property type="match status" value="1"/>
</dbReference>
<dbReference type="CDD" id="cd00146">
    <property type="entry name" value="PKD"/>
    <property type="match status" value="1"/>
</dbReference>
<evidence type="ECO:0000259" key="11">
    <source>
        <dbReference type="PROSITE" id="PS51175"/>
    </source>
</evidence>
<sequence length="872" mass="95956">MQPAKYRQAISKEAPDSSRFSYQALASGLNEPMGMAILPNLDVVVIERKGGVKYFNNSTQELAQIAQFNVFSGIEDGLLGVAVDPAFKKNNWIYFYYAVAGDRNINHLVRFELKNQKLIQTSKKILLEVPTQRTYCCHSAGYITFGPDGLLYLSIGDNTNAEEIEGHNPIDERPGRQLSDDQGTTANSNDLRGKILRIKPEANGTYSIPEGNLFPKDGSLGKPEIFAMGLRNPFRVSVDAKTQYVYWGDVGPDSEVKASEGKLSYDEINQARQPGFFGYPYFLGANEVFPDYDFATKKEGPGKDPRRPINDSPNNTGVKELPPAQPAFIWYGKGPSAKWPLLGKGGASAMAGPVYYSDLYLNAPYKLPAYYNGKLFIYDWIRRWIFAVTMDAAGNYVSMEPFLPQLKVVAPIDMQIAPDGAIYLLAYGTNWFAHNTDSGIIRVEYAEGNRKPVAAIKANNTIGAAPFTVVLSASGSKDFDAGSKLSYEWKIGNKSLYGKDARYTFTKAGVYKVVLTVSDEQGGKGIATMPVKVGNSPPVVVIATKANRSFYWDNTVLDYQVKVTDPEDGTINPAKIKLAFDYLPFGKDLASLLSADNDGNIQHTATVKLYNSQDCKSCHTLETKSVGPALKEISKKYKNQAGATAMLARKIISGGIGNWGTYPMPPHANLAEKEAQEIAGYILSLAEKPEKLPLSNKIILSEHLGKGTEGAYVLHASYTDKGANGIEPLTTTSQLVLRNPLIQFEDYQEGNVNVVIGTLKTQYVTYIANITDGKFARFNGIDLNQIKSIRLRVREHGAGGKIELRQNTKDGPLLGAVEIAAGKATDTNTDWQEIQLPVTGKNIAGVQDLYFVFRNGQAKESLFHLDWMYFQK</sequence>
<evidence type="ECO:0000313" key="13">
    <source>
        <dbReference type="Proteomes" id="UP000323426"/>
    </source>
</evidence>
<feature type="binding site" description="covalent" evidence="7">
    <location>
        <position position="615"/>
    </location>
    <ligand>
        <name>heme c</name>
        <dbReference type="ChEBI" id="CHEBI:61717"/>
    </ligand>
</feature>
<keyword evidence="13" id="KW-1185">Reference proteome</keyword>
<dbReference type="Pfam" id="PF00034">
    <property type="entry name" value="Cytochrom_C"/>
    <property type="match status" value="1"/>
</dbReference>
<dbReference type="InterPro" id="IPR022409">
    <property type="entry name" value="PKD/Chitinase_dom"/>
</dbReference>
<evidence type="ECO:0000256" key="5">
    <source>
        <dbReference type="ARBA" id="ARBA00022982"/>
    </source>
</evidence>
<dbReference type="InterPro" id="IPR011042">
    <property type="entry name" value="6-blade_b-propeller_TolB-like"/>
</dbReference>
<dbReference type="Proteomes" id="UP000323426">
    <property type="component" value="Unassembled WGS sequence"/>
</dbReference>
<feature type="domain" description="PKD" evidence="9">
    <location>
        <begin position="481"/>
        <end position="533"/>
    </location>
</feature>
<keyword evidence="2 7" id="KW-0349">Heme</keyword>
<dbReference type="Gene3D" id="2.120.10.30">
    <property type="entry name" value="TolB, C-terminal domain"/>
    <property type="match status" value="1"/>
</dbReference>
<dbReference type="GO" id="GO:0009055">
    <property type="term" value="F:electron transfer activity"/>
    <property type="evidence" value="ECO:0007669"/>
    <property type="project" value="InterPro"/>
</dbReference>
<dbReference type="SUPFAM" id="SSF50952">
    <property type="entry name" value="Soluble quinoprotein glucose dehydrogenase"/>
    <property type="match status" value="1"/>
</dbReference>
<dbReference type="CDD" id="cd04084">
    <property type="entry name" value="CBM6_xylanase-like"/>
    <property type="match status" value="1"/>
</dbReference>
<dbReference type="Gene3D" id="2.60.120.260">
    <property type="entry name" value="Galactose-binding domain-like"/>
    <property type="match status" value="1"/>
</dbReference>
<dbReference type="Pfam" id="PF03422">
    <property type="entry name" value="CBM_6"/>
    <property type="match status" value="1"/>
</dbReference>
<feature type="domain" description="CBM6" evidence="11">
    <location>
        <begin position="740"/>
        <end position="871"/>
    </location>
</feature>
<dbReference type="PROSITE" id="PS50093">
    <property type="entry name" value="PKD"/>
    <property type="match status" value="1"/>
</dbReference>
<dbReference type="InterPro" id="IPR012938">
    <property type="entry name" value="Glc/Sorbosone_DH"/>
</dbReference>
<feature type="region of interest" description="Disordered" evidence="8">
    <location>
        <begin position="296"/>
        <end position="319"/>
    </location>
</feature>
<dbReference type="SUPFAM" id="SSF46626">
    <property type="entry name" value="Cytochrome c"/>
    <property type="match status" value="1"/>
</dbReference>
<dbReference type="PRINTS" id="PR00606">
    <property type="entry name" value="CYTCHROMECID"/>
</dbReference>